<comment type="caution">
    <text evidence="3">The sequence shown here is derived from an EMBL/GenBank/DDBJ whole genome shotgun (WGS) entry which is preliminary data.</text>
</comment>
<keyword evidence="4" id="KW-1185">Reference proteome</keyword>
<feature type="binding site" description="axial binding residue" evidence="1">
    <location>
        <position position="437"/>
    </location>
    <ligand>
        <name>heme</name>
        <dbReference type="ChEBI" id="CHEBI:30413"/>
    </ligand>
    <ligandPart>
        <name>Fe</name>
        <dbReference type="ChEBI" id="CHEBI:18248"/>
    </ligandPart>
</feature>
<dbReference type="Proteomes" id="UP001201262">
    <property type="component" value="Unassembled WGS sequence"/>
</dbReference>
<dbReference type="GeneID" id="70242995"/>
<dbReference type="AlphaFoldDB" id="A0AAD4KS46"/>
<sequence>MATQGRMLTLAASAISPFLIVILTPIVFLLFMLLRSKGPVIENVPGPLIGRFFAGIDTKYAFISGRSASSFHALHKSYGDIVRFAPGQVTTNTVKAFRNIYGSGAFLKTDFYKGISRRNIFTATEPAYHTPVRKLFSPSFSPGCLKSHEGVIRDCILKLHGVYKEKLRTSGDTLSLNNLLYCHSVDTVAEVLLGKSLGCLDRGRPYFWTEQLPRIFYWATIRNQFQGSGVPTLLKWMLRRFLAKGVRLRNEEARMRLIYEQLKTVHTRRDIMVEVLERAELGSELPESEIAENFSAIMLAGFHTTQNALCATIYFVLTNPSVHSKLVAELQSTFSCAGDISCDLAAGLPYLNAVITESLRVHSPVPIGSPRVSQEGMVVDGVFIPPGVEICTTLYALHRNPDYFGEPDTFCPERWTEGLFKAKRDAVQPFLIGSRSCIAKYFAQQMLQLTLAAFFLEFDATYVGQVKDWQRETKCYAFWELPDLTVQMRTRFDA</sequence>
<keyword evidence="2" id="KW-1133">Transmembrane helix</keyword>
<gene>
    <name evidence="3" type="ORF">BGW36DRAFT_324746</name>
</gene>
<keyword evidence="2" id="KW-0472">Membrane</keyword>
<name>A0AAD4KS46_9EURO</name>
<dbReference type="PRINTS" id="PR00385">
    <property type="entry name" value="P450"/>
</dbReference>
<dbReference type="GO" id="GO:0004497">
    <property type="term" value="F:monooxygenase activity"/>
    <property type="evidence" value="ECO:0007669"/>
    <property type="project" value="InterPro"/>
</dbReference>
<dbReference type="SUPFAM" id="SSF48264">
    <property type="entry name" value="Cytochrome P450"/>
    <property type="match status" value="1"/>
</dbReference>
<dbReference type="GO" id="GO:0005506">
    <property type="term" value="F:iron ion binding"/>
    <property type="evidence" value="ECO:0007669"/>
    <property type="project" value="InterPro"/>
</dbReference>
<evidence type="ECO:0000313" key="3">
    <source>
        <dbReference type="EMBL" id="KAH8694292.1"/>
    </source>
</evidence>
<dbReference type="InterPro" id="IPR002401">
    <property type="entry name" value="Cyt_P450_E_grp-I"/>
</dbReference>
<dbReference type="GO" id="GO:0016705">
    <property type="term" value="F:oxidoreductase activity, acting on paired donors, with incorporation or reduction of molecular oxygen"/>
    <property type="evidence" value="ECO:0007669"/>
    <property type="project" value="InterPro"/>
</dbReference>
<feature type="transmembrane region" description="Helical" evidence="2">
    <location>
        <begin position="7"/>
        <end position="34"/>
    </location>
</feature>
<evidence type="ECO:0000256" key="2">
    <source>
        <dbReference type="SAM" id="Phobius"/>
    </source>
</evidence>
<dbReference type="InterPro" id="IPR001128">
    <property type="entry name" value="Cyt_P450"/>
</dbReference>
<keyword evidence="1" id="KW-0349">Heme</keyword>
<dbReference type="EMBL" id="JAJTJA010000009">
    <property type="protein sequence ID" value="KAH8694292.1"/>
    <property type="molecule type" value="Genomic_DNA"/>
</dbReference>
<keyword evidence="1" id="KW-0479">Metal-binding</keyword>
<reference evidence="3" key="1">
    <citation type="submission" date="2021-12" db="EMBL/GenBank/DDBJ databases">
        <title>Convergent genome expansion in fungi linked to evolution of root-endophyte symbiosis.</title>
        <authorList>
            <consortium name="DOE Joint Genome Institute"/>
            <person name="Ke Y.-H."/>
            <person name="Bonito G."/>
            <person name="Liao H.-L."/>
            <person name="Looney B."/>
            <person name="Rojas-Flechas A."/>
            <person name="Nash J."/>
            <person name="Hameed K."/>
            <person name="Schadt C."/>
            <person name="Martin F."/>
            <person name="Crous P.W."/>
            <person name="Miettinen O."/>
            <person name="Magnuson J.K."/>
            <person name="Labbe J."/>
            <person name="Jacobson D."/>
            <person name="Doktycz M.J."/>
            <person name="Veneault-Fourrey C."/>
            <person name="Kuo A."/>
            <person name="Mondo S."/>
            <person name="Calhoun S."/>
            <person name="Riley R."/>
            <person name="Ohm R."/>
            <person name="LaButti K."/>
            <person name="Andreopoulos B."/>
            <person name="Pangilinan J."/>
            <person name="Nolan M."/>
            <person name="Tritt A."/>
            <person name="Clum A."/>
            <person name="Lipzen A."/>
            <person name="Daum C."/>
            <person name="Barry K."/>
            <person name="Grigoriev I.V."/>
            <person name="Vilgalys R."/>
        </authorList>
    </citation>
    <scope>NUCLEOTIDE SEQUENCE</scope>
    <source>
        <strain evidence="3">PMI_201</strain>
    </source>
</reference>
<dbReference type="InterPro" id="IPR036396">
    <property type="entry name" value="Cyt_P450_sf"/>
</dbReference>
<organism evidence="3 4">
    <name type="scientific">Talaromyces proteolyticus</name>
    <dbReference type="NCBI Taxonomy" id="1131652"/>
    <lineage>
        <taxon>Eukaryota</taxon>
        <taxon>Fungi</taxon>
        <taxon>Dikarya</taxon>
        <taxon>Ascomycota</taxon>
        <taxon>Pezizomycotina</taxon>
        <taxon>Eurotiomycetes</taxon>
        <taxon>Eurotiomycetidae</taxon>
        <taxon>Eurotiales</taxon>
        <taxon>Trichocomaceae</taxon>
        <taxon>Talaromyces</taxon>
        <taxon>Talaromyces sect. Bacilispori</taxon>
    </lineage>
</organism>
<dbReference type="Pfam" id="PF00067">
    <property type="entry name" value="p450"/>
    <property type="match status" value="1"/>
</dbReference>
<dbReference type="PANTHER" id="PTHR24305:SF160">
    <property type="entry name" value="P450, PUTATIVE (EUROFUNG)-RELATED"/>
    <property type="match status" value="1"/>
</dbReference>
<proteinExistence type="predicted"/>
<accession>A0AAD4KS46</accession>
<comment type="cofactor">
    <cofactor evidence="1">
        <name>heme</name>
        <dbReference type="ChEBI" id="CHEBI:30413"/>
    </cofactor>
</comment>
<keyword evidence="1" id="KW-0408">Iron</keyword>
<dbReference type="RefSeq" id="XP_046069962.1">
    <property type="nucleotide sequence ID" value="XM_046212708.1"/>
</dbReference>
<dbReference type="GO" id="GO:0020037">
    <property type="term" value="F:heme binding"/>
    <property type="evidence" value="ECO:0007669"/>
    <property type="project" value="InterPro"/>
</dbReference>
<dbReference type="PANTHER" id="PTHR24305">
    <property type="entry name" value="CYTOCHROME P450"/>
    <property type="match status" value="1"/>
</dbReference>
<keyword evidence="2" id="KW-0812">Transmembrane</keyword>
<dbReference type="PRINTS" id="PR00463">
    <property type="entry name" value="EP450I"/>
</dbReference>
<dbReference type="Gene3D" id="1.10.630.10">
    <property type="entry name" value="Cytochrome P450"/>
    <property type="match status" value="1"/>
</dbReference>
<dbReference type="InterPro" id="IPR050121">
    <property type="entry name" value="Cytochrome_P450_monoxygenase"/>
</dbReference>
<evidence type="ECO:0000256" key="1">
    <source>
        <dbReference type="PIRSR" id="PIRSR602401-1"/>
    </source>
</evidence>
<protein>
    <submittedName>
        <fullName evidence="3">Benzoate 4-monooxygenase cytochrome P450</fullName>
    </submittedName>
</protein>
<evidence type="ECO:0000313" key="4">
    <source>
        <dbReference type="Proteomes" id="UP001201262"/>
    </source>
</evidence>